<dbReference type="CDD" id="cd00093">
    <property type="entry name" value="HTH_XRE"/>
    <property type="match status" value="1"/>
</dbReference>
<dbReference type="Pfam" id="PF13560">
    <property type="entry name" value="HTH_31"/>
    <property type="match status" value="1"/>
</dbReference>
<dbReference type="InterPro" id="IPR041413">
    <property type="entry name" value="MLTR_LBD"/>
</dbReference>
<dbReference type="OrthoDB" id="4566956at2"/>
<dbReference type="Pfam" id="PF17765">
    <property type="entry name" value="MLTR_LBD"/>
    <property type="match status" value="1"/>
</dbReference>
<sequence>MNGESAIKARHRARRSPRRLPVDIPQLSTFLWQVRNDRGFTRIRAYRRTGVSESYITQIEQGHRTPSADIVEQFIAGYDMDPAQTRHVRELLAPPVELPWPDEIRDRLTSQQLQVIADLSDRDVPAVYIDPLWNILAVNDAMRAFMPSIVKFGNIARWWISPDAQKLVLGWDDELDYVAASMKPAMGRYRESQQTALLLRHLLRNKRFRQRWISSARICYGRAPDDHLAWRDLPTNRTYEASMHRAEISDAQDVLLCAAFVSARDESETP</sequence>
<dbReference type="AlphaFoldDB" id="A0A164JH56"/>
<dbReference type="SMART" id="SM00530">
    <property type="entry name" value="HTH_XRE"/>
    <property type="match status" value="1"/>
</dbReference>
<dbReference type="PROSITE" id="PS50943">
    <property type="entry name" value="HTH_CROC1"/>
    <property type="match status" value="1"/>
</dbReference>
<dbReference type="STRING" id="455432.AWN90_03710"/>
<dbReference type="GO" id="GO:0003677">
    <property type="term" value="F:DNA binding"/>
    <property type="evidence" value="ECO:0007669"/>
    <property type="project" value="InterPro"/>
</dbReference>
<dbReference type="InterPro" id="IPR001387">
    <property type="entry name" value="Cro/C1-type_HTH"/>
</dbReference>
<dbReference type="PANTHER" id="PTHR35010:SF2">
    <property type="entry name" value="BLL4672 PROTEIN"/>
    <property type="match status" value="1"/>
</dbReference>
<dbReference type="EMBL" id="LWGR01000015">
    <property type="protein sequence ID" value="KZM70399.1"/>
    <property type="molecule type" value="Genomic_DNA"/>
</dbReference>
<evidence type="ECO:0000313" key="3">
    <source>
        <dbReference type="Proteomes" id="UP000076512"/>
    </source>
</evidence>
<evidence type="ECO:0000313" key="2">
    <source>
        <dbReference type="EMBL" id="KZM70399.1"/>
    </source>
</evidence>
<reference evidence="2 3" key="1">
    <citation type="submission" date="2016-04" db="EMBL/GenBank/DDBJ databases">
        <authorList>
            <person name="Evans L.H."/>
            <person name="Alamgir A."/>
            <person name="Owens N."/>
            <person name="Weber N.D."/>
            <person name="Virtaneva K."/>
            <person name="Barbian K."/>
            <person name="Babar A."/>
            <person name="Rosenke K."/>
        </authorList>
    </citation>
    <scope>NUCLEOTIDE SEQUENCE [LARGE SCALE GENOMIC DNA]</scope>
    <source>
        <strain evidence="2 3">IFM 0406</strain>
    </source>
</reference>
<gene>
    <name evidence="2" type="ORF">AWN90_03710</name>
</gene>
<dbReference type="Gene3D" id="1.10.260.40">
    <property type="entry name" value="lambda repressor-like DNA-binding domains"/>
    <property type="match status" value="1"/>
</dbReference>
<dbReference type="RefSeq" id="WP_067577667.1">
    <property type="nucleotide sequence ID" value="NZ_JABMCZ010000003.1"/>
</dbReference>
<feature type="domain" description="HTH cro/C1-type" evidence="1">
    <location>
        <begin position="31"/>
        <end position="85"/>
    </location>
</feature>
<dbReference type="SUPFAM" id="SSF47413">
    <property type="entry name" value="lambda repressor-like DNA-binding domains"/>
    <property type="match status" value="1"/>
</dbReference>
<evidence type="ECO:0000259" key="1">
    <source>
        <dbReference type="PROSITE" id="PS50943"/>
    </source>
</evidence>
<dbReference type="InterPro" id="IPR010982">
    <property type="entry name" value="Lambda_DNA-bd_dom_sf"/>
</dbReference>
<accession>A0A164JH56</accession>
<name>A0A164JH56_9NOCA</name>
<organism evidence="2 3">
    <name type="scientific">Nocardia terpenica</name>
    <dbReference type="NCBI Taxonomy" id="455432"/>
    <lineage>
        <taxon>Bacteria</taxon>
        <taxon>Bacillati</taxon>
        <taxon>Actinomycetota</taxon>
        <taxon>Actinomycetes</taxon>
        <taxon>Mycobacteriales</taxon>
        <taxon>Nocardiaceae</taxon>
        <taxon>Nocardia</taxon>
    </lineage>
</organism>
<proteinExistence type="predicted"/>
<comment type="caution">
    <text evidence="2">The sequence shown here is derived from an EMBL/GenBank/DDBJ whole genome shotgun (WGS) entry which is preliminary data.</text>
</comment>
<dbReference type="Gene3D" id="3.30.450.180">
    <property type="match status" value="1"/>
</dbReference>
<protein>
    <recommendedName>
        <fullName evidence="1">HTH cro/C1-type domain-containing protein</fullName>
    </recommendedName>
</protein>
<keyword evidence="3" id="KW-1185">Reference proteome</keyword>
<dbReference type="PANTHER" id="PTHR35010">
    <property type="entry name" value="BLL4672 PROTEIN-RELATED"/>
    <property type="match status" value="1"/>
</dbReference>
<dbReference type="Proteomes" id="UP000076512">
    <property type="component" value="Unassembled WGS sequence"/>
</dbReference>